<dbReference type="InterPro" id="IPR003339">
    <property type="entry name" value="ABC/ECF_trnsptr_transmembrane"/>
</dbReference>
<evidence type="ECO:0000256" key="5">
    <source>
        <dbReference type="SAM" id="Phobius"/>
    </source>
</evidence>
<keyword evidence="7" id="KW-1185">Reference proteome</keyword>
<evidence type="ECO:0000256" key="4">
    <source>
        <dbReference type="ARBA" id="ARBA00023136"/>
    </source>
</evidence>
<sequence length="299" mass="34724">MIFSFETLNPNVILIYFILTIGALYSIENPVLILIFIVISIFINLRFCKTSFKRLFKSFILMSLLVFIINPLVSHKGTTILFYIKYTPITLESIFYGFISSIKLITLLFFSNYFNSIMTYERLIYILSPLGHNLSLIISLSIKFIPEYLEKITSIKDTQKTKGIHLDSDKKIDIAKNLVYILNAFFFVTLEDGIVTIKSIKARGYYNRCNTNKSKIKLRLVDYICIAMSVMFLTITLLVDNTMGYKIYPTLTNVEINTQMIISIIVYLLFLEIPIILEQGEKLYVIYKRREGKLFLSKL</sequence>
<reference evidence="6 7" key="1">
    <citation type="journal article" date="2017" name="Genome Announc.">
        <title>Draft Genome Sequence of Romboutsia weinsteinii sp. nov. Strain CCRI-19649(T) Isolated from Surface Water.</title>
        <authorList>
            <person name="Maheux A.F."/>
            <person name="Boudreau D.K."/>
            <person name="Berube E."/>
            <person name="Boissinot M."/>
            <person name="Cantin P."/>
            <person name="Raymond F."/>
            <person name="Corbeil J."/>
            <person name="Omar R.F."/>
            <person name="Bergeron M.G."/>
        </authorList>
    </citation>
    <scope>NUCLEOTIDE SEQUENCE [LARGE SCALE GENOMIC DNA]</scope>
    <source>
        <strain evidence="6 7">CCRI-19649</strain>
    </source>
</reference>
<accession>A0A371J506</accession>
<dbReference type="Pfam" id="PF02361">
    <property type="entry name" value="CbiQ"/>
    <property type="match status" value="1"/>
</dbReference>
<evidence type="ECO:0000313" key="7">
    <source>
        <dbReference type="Proteomes" id="UP000215694"/>
    </source>
</evidence>
<dbReference type="EMBL" id="NOJY02000010">
    <property type="protein sequence ID" value="RDY27862.1"/>
    <property type="molecule type" value="Genomic_DNA"/>
</dbReference>
<dbReference type="PANTHER" id="PTHR33514">
    <property type="entry name" value="PROTEIN ABCI12, CHLOROPLASTIC"/>
    <property type="match status" value="1"/>
</dbReference>
<evidence type="ECO:0000256" key="2">
    <source>
        <dbReference type="ARBA" id="ARBA00022692"/>
    </source>
</evidence>
<dbReference type="CDD" id="cd16914">
    <property type="entry name" value="EcfT"/>
    <property type="match status" value="1"/>
</dbReference>
<feature type="transmembrane region" description="Helical" evidence="5">
    <location>
        <begin position="178"/>
        <end position="200"/>
    </location>
</feature>
<dbReference type="OrthoDB" id="2039442at2"/>
<keyword evidence="4 5" id="KW-0472">Membrane</keyword>
<feature type="transmembrane region" description="Helical" evidence="5">
    <location>
        <begin position="123"/>
        <end position="145"/>
    </location>
</feature>
<dbReference type="RefSeq" id="WP_094368907.1">
    <property type="nucleotide sequence ID" value="NZ_NOJY02000010.1"/>
</dbReference>
<dbReference type="GO" id="GO:0005886">
    <property type="term" value="C:plasma membrane"/>
    <property type="evidence" value="ECO:0007669"/>
    <property type="project" value="UniProtKB-ARBA"/>
</dbReference>
<name>A0A371J506_9FIRM</name>
<feature type="transmembrane region" description="Helical" evidence="5">
    <location>
        <begin position="55"/>
        <end position="73"/>
    </location>
</feature>
<evidence type="ECO:0000256" key="3">
    <source>
        <dbReference type="ARBA" id="ARBA00022989"/>
    </source>
</evidence>
<dbReference type="AlphaFoldDB" id="A0A371J506"/>
<organism evidence="6 7">
    <name type="scientific">Romboutsia weinsteinii</name>
    <dbReference type="NCBI Taxonomy" id="2020949"/>
    <lineage>
        <taxon>Bacteria</taxon>
        <taxon>Bacillati</taxon>
        <taxon>Bacillota</taxon>
        <taxon>Clostridia</taxon>
        <taxon>Peptostreptococcales</taxon>
        <taxon>Peptostreptococcaceae</taxon>
        <taxon>Romboutsia</taxon>
    </lineage>
</organism>
<comment type="subcellular location">
    <subcellularLocation>
        <location evidence="1">Membrane</location>
        <topology evidence="1">Multi-pass membrane protein</topology>
    </subcellularLocation>
</comment>
<comment type="caution">
    <text evidence="6">The sequence shown here is derived from an EMBL/GenBank/DDBJ whole genome shotgun (WGS) entry which is preliminary data.</text>
</comment>
<feature type="transmembrane region" description="Helical" evidence="5">
    <location>
        <begin position="12"/>
        <end position="43"/>
    </location>
</feature>
<feature type="transmembrane region" description="Helical" evidence="5">
    <location>
        <begin position="93"/>
        <end position="111"/>
    </location>
</feature>
<keyword evidence="2 5" id="KW-0812">Transmembrane</keyword>
<proteinExistence type="predicted"/>
<gene>
    <name evidence="6" type="ORF">CHL78_007615</name>
</gene>
<evidence type="ECO:0008006" key="8">
    <source>
        <dbReference type="Google" id="ProtNLM"/>
    </source>
</evidence>
<feature type="transmembrane region" description="Helical" evidence="5">
    <location>
        <begin position="259"/>
        <end position="277"/>
    </location>
</feature>
<protein>
    <recommendedName>
        <fullName evidence="8">Energy-coupling factor transporter transmembrane protein EcfT</fullName>
    </recommendedName>
</protein>
<evidence type="ECO:0000313" key="6">
    <source>
        <dbReference type="EMBL" id="RDY27862.1"/>
    </source>
</evidence>
<feature type="transmembrane region" description="Helical" evidence="5">
    <location>
        <begin position="220"/>
        <end position="239"/>
    </location>
</feature>
<dbReference type="PANTHER" id="PTHR33514:SF13">
    <property type="entry name" value="PROTEIN ABCI12, CHLOROPLASTIC"/>
    <property type="match status" value="1"/>
</dbReference>
<keyword evidence="3 5" id="KW-1133">Transmembrane helix</keyword>
<dbReference type="Proteomes" id="UP000215694">
    <property type="component" value="Unassembled WGS sequence"/>
</dbReference>
<evidence type="ECO:0000256" key="1">
    <source>
        <dbReference type="ARBA" id="ARBA00004141"/>
    </source>
</evidence>